<protein>
    <recommendedName>
        <fullName evidence="2">Response regulatory domain-containing protein</fullName>
    </recommendedName>
</protein>
<dbReference type="PROSITE" id="PS50110">
    <property type="entry name" value="RESPONSE_REGULATORY"/>
    <property type="match status" value="1"/>
</dbReference>
<reference evidence="3" key="1">
    <citation type="submission" date="2021-12" db="EMBL/GenBank/DDBJ databases">
        <authorList>
            <person name="Li Y."/>
        </authorList>
    </citation>
    <scope>NUCLEOTIDE SEQUENCE</scope>
    <source>
        <strain evidence="3">DKSPLA3</strain>
    </source>
</reference>
<proteinExistence type="predicted"/>
<evidence type="ECO:0000259" key="2">
    <source>
        <dbReference type="PROSITE" id="PS50110"/>
    </source>
</evidence>
<dbReference type="EMBL" id="JAJOZR010000013">
    <property type="protein sequence ID" value="MCD7111157.1"/>
    <property type="molecule type" value="Genomic_DNA"/>
</dbReference>
<accession>A0A9X1NU86</accession>
<dbReference type="InterPro" id="IPR001789">
    <property type="entry name" value="Sig_transdc_resp-reg_receiver"/>
</dbReference>
<dbReference type="GO" id="GO:0000160">
    <property type="term" value="P:phosphorelay signal transduction system"/>
    <property type="evidence" value="ECO:0007669"/>
    <property type="project" value="InterPro"/>
</dbReference>
<dbReference type="SUPFAM" id="SSF52172">
    <property type="entry name" value="CheY-like"/>
    <property type="match status" value="1"/>
</dbReference>
<keyword evidence="4" id="KW-1185">Reference proteome</keyword>
<keyword evidence="1" id="KW-0597">Phosphoprotein</keyword>
<dbReference type="AlphaFoldDB" id="A0A9X1NU86"/>
<evidence type="ECO:0000313" key="3">
    <source>
        <dbReference type="EMBL" id="MCD7111157.1"/>
    </source>
</evidence>
<gene>
    <name evidence="3" type="ORF">LRX75_19145</name>
</gene>
<comment type="caution">
    <text evidence="3">The sequence shown here is derived from an EMBL/GenBank/DDBJ whole genome shotgun (WGS) entry which is preliminary data.</text>
</comment>
<organism evidence="3 4">
    <name type="scientific">Rhizobium quercicola</name>
    <dbReference type="NCBI Taxonomy" id="2901226"/>
    <lineage>
        <taxon>Bacteria</taxon>
        <taxon>Pseudomonadati</taxon>
        <taxon>Pseudomonadota</taxon>
        <taxon>Alphaproteobacteria</taxon>
        <taxon>Hyphomicrobiales</taxon>
        <taxon>Rhizobiaceae</taxon>
        <taxon>Rhizobium/Agrobacterium group</taxon>
        <taxon>Rhizobium</taxon>
    </lineage>
</organism>
<evidence type="ECO:0000256" key="1">
    <source>
        <dbReference type="PROSITE-ProRule" id="PRU00169"/>
    </source>
</evidence>
<feature type="domain" description="Response regulatory" evidence="2">
    <location>
        <begin position="6"/>
        <end position="125"/>
    </location>
</feature>
<name>A0A9X1NU86_9HYPH</name>
<dbReference type="RefSeq" id="WP_113149104.1">
    <property type="nucleotide sequence ID" value="NZ_JAJOZR010000013.1"/>
</dbReference>
<dbReference type="Proteomes" id="UP001139089">
    <property type="component" value="Unassembled WGS sequence"/>
</dbReference>
<dbReference type="InterPro" id="IPR011006">
    <property type="entry name" value="CheY-like_superfamily"/>
</dbReference>
<dbReference type="Gene3D" id="3.40.50.2300">
    <property type="match status" value="1"/>
</dbReference>
<evidence type="ECO:0000313" key="4">
    <source>
        <dbReference type="Proteomes" id="UP001139089"/>
    </source>
</evidence>
<feature type="modified residue" description="4-aspartylphosphate" evidence="1">
    <location>
        <position position="59"/>
    </location>
</feature>
<sequence length="129" mass="14606">MPTPVHVLLIDDEPAEHVILRRLMSKVQAFAIQLHYCETIESALYLMDLGTPVSMVLVDNRLPPHGDFRETVPQIRQKGFIGPVGVISGSLDDAYFQSFQEYGVDFRLDKAELDPTAIEFLLQEYLVKS</sequence>